<evidence type="ECO:0000313" key="2">
    <source>
        <dbReference type="EMBL" id="GLK73451.1"/>
    </source>
</evidence>
<dbReference type="Proteomes" id="UP001143370">
    <property type="component" value="Unassembled WGS sequence"/>
</dbReference>
<proteinExistence type="predicted"/>
<protein>
    <recommendedName>
        <fullName evidence="1">Phasin domain-containing protein</fullName>
    </recommendedName>
</protein>
<comment type="caution">
    <text evidence="2">The sequence shown here is derived from an EMBL/GenBank/DDBJ whole genome shotgun (WGS) entry which is preliminary data.</text>
</comment>
<evidence type="ECO:0000313" key="3">
    <source>
        <dbReference type="Proteomes" id="UP001143370"/>
    </source>
</evidence>
<evidence type="ECO:0000259" key="1">
    <source>
        <dbReference type="Pfam" id="PF09361"/>
    </source>
</evidence>
<sequence length="110" mass="11678">MATETTVPKSQTAASNPLFASLGNTDWAKLWSDAPARIYADGWGKVLGLAADRLQDQATYLRQVSQCTDPAEALKLNAAFAQQSVSHLLEDGTKIFDGIRTSIAAGVPGK</sequence>
<reference evidence="2" key="1">
    <citation type="journal article" date="2014" name="Int. J. Syst. Evol. Microbiol.">
        <title>Complete genome sequence of Corynebacterium casei LMG S-19264T (=DSM 44701T), isolated from a smear-ripened cheese.</title>
        <authorList>
            <consortium name="US DOE Joint Genome Institute (JGI-PGF)"/>
            <person name="Walter F."/>
            <person name="Albersmeier A."/>
            <person name="Kalinowski J."/>
            <person name="Ruckert C."/>
        </authorList>
    </citation>
    <scope>NUCLEOTIDE SEQUENCE</scope>
    <source>
        <strain evidence="2">VKM B-2484</strain>
    </source>
</reference>
<name>A0A9W6N0R5_9HYPH</name>
<accession>A0A9W6N0R5</accession>
<keyword evidence="3" id="KW-1185">Reference proteome</keyword>
<dbReference type="EMBL" id="BSFJ01000026">
    <property type="protein sequence ID" value="GLK73451.1"/>
    <property type="molecule type" value="Genomic_DNA"/>
</dbReference>
<dbReference type="Pfam" id="PF09361">
    <property type="entry name" value="Phasin_2"/>
    <property type="match status" value="1"/>
</dbReference>
<gene>
    <name evidence="2" type="ORF">GCM10017643_35680</name>
</gene>
<dbReference type="RefSeq" id="WP_213375434.1">
    <property type="nucleotide sequence ID" value="NZ_BSFJ01000026.1"/>
</dbReference>
<reference evidence="2" key="2">
    <citation type="submission" date="2023-01" db="EMBL/GenBank/DDBJ databases">
        <authorList>
            <person name="Sun Q."/>
            <person name="Evtushenko L."/>
        </authorList>
    </citation>
    <scope>NUCLEOTIDE SEQUENCE</scope>
    <source>
        <strain evidence="2">VKM B-2484</strain>
    </source>
</reference>
<feature type="domain" description="Phasin" evidence="1">
    <location>
        <begin position="45"/>
        <end position="97"/>
    </location>
</feature>
<dbReference type="AlphaFoldDB" id="A0A9W6N0R5"/>
<organism evidence="2 3">
    <name type="scientific">Ancylobacter dichloromethanicus</name>
    <dbReference type="NCBI Taxonomy" id="518825"/>
    <lineage>
        <taxon>Bacteria</taxon>
        <taxon>Pseudomonadati</taxon>
        <taxon>Pseudomonadota</taxon>
        <taxon>Alphaproteobacteria</taxon>
        <taxon>Hyphomicrobiales</taxon>
        <taxon>Xanthobacteraceae</taxon>
        <taxon>Ancylobacter</taxon>
    </lineage>
</organism>
<dbReference type="InterPro" id="IPR018968">
    <property type="entry name" value="Phasin"/>
</dbReference>